<dbReference type="Proteomes" id="UP001596138">
    <property type="component" value="Unassembled WGS sequence"/>
</dbReference>
<feature type="domain" description="N-acetyltransferase" evidence="1">
    <location>
        <begin position="146"/>
        <end position="286"/>
    </location>
</feature>
<comment type="caution">
    <text evidence="2">The sequence shown here is derived from an EMBL/GenBank/DDBJ whole genome shotgun (WGS) entry which is preliminary data.</text>
</comment>
<dbReference type="RefSeq" id="WP_386765660.1">
    <property type="nucleotide sequence ID" value="NZ_JBHSTI010000008.1"/>
</dbReference>
<protein>
    <submittedName>
        <fullName evidence="2">GNAT family N-acetyltransferase</fullName>
        <ecNumber evidence="2">2.3.1.-</ecNumber>
    </submittedName>
</protein>
<dbReference type="InterPro" id="IPR016181">
    <property type="entry name" value="Acyl_CoA_acyltransferase"/>
</dbReference>
<dbReference type="EC" id="2.3.1.-" evidence="2"/>
<keyword evidence="3" id="KW-1185">Reference proteome</keyword>
<accession>A0ABW1T241</accession>
<dbReference type="SUPFAM" id="SSF55729">
    <property type="entry name" value="Acyl-CoA N-acyltransferases (Nat)"/>
    <property type="match status" value="1"/>
</dbReference>
<evidence type="ECO:0000259" key="1">
    <source>
        <dbReference type="PROSITE" id="PS51186"/>
    </source>
</evidence>
<dbReference type="GO" id="GO:0016746">
    <property type="term" value="F:acyltransferase activity"/>
    <property type="evidence" value="ECO:0007669"/>
    <property type="project" value="UniProtKB-KW"/>
</dbReference>
<organism evidence="2 3">
    <name type="scientific">Longivirga aurantiaca</name>
    <dbReference type="NCBI Taxonomy" id="1837743"/>
    <lineage>
        <taxon>Bacteria</taxon>
        <taxon>Bacillati</taxon>
        <taxon>Actinomycetota</taxon>
        <taxon>Actinomycetes</taxon>
        <taxon>Sporichthyales</taxon>
        <taxon>Sporichthyaceae</taxon>
        <taxon>Longivirga</taxon>
    </lineage>
</organism>
<proteinExistence type="predicted"/>
<dbReference type="PROSITE" id="PS51186">
    <property type="entry name" value="GNAT"/>
    <property type="match status" value="1"/>
</dbReference>
<evidence type="ECO:0000313" key="2">
    <source>
        <dbReference type="EMBL" id="MFC6237922.1"/>
    </source>
</evidence>
<dbReference type="Gene3D" id="3.40.630.30">
    <property type="match status" value="1"/>
</dbReference>
<dbReference type="PIRSF" id="PIRSF021603">
    <property type="entry name" value="UCP21603_acetyltransf"/>
    <property type="match status" value="1"/>
</dbReference>
<gene>
    <name evidence="2" type="ORF">ACFQGU_08535</name>
</gene>
<dbReference type="Pfam" id="PF00583">
    <property type="entry name" value="Acetyltransf_1"/>
    <property type="match status" value="1"/>
</dbReference>
<keyword evidence="2" id="KW-0012">Acyltransferase</keyword>
<name>A0ABW1T241_9ACTN</name>
<dbReference type="InterPro" id="IPR025289">
    <property type="entry name" value="DUF4081"/>
</dbReference>
<dbReference type="EMBL" id="JBHSTI010000008">
    <property type="protein sequence ID" value="MFC6237922.1"/>
    <property type="molecule type" value="Genomic_DNA"/>
</dbReference>
<reference evidence="3" key="1">
    <citation type="journal article" date="2019" name="Int. J. Syst. Evol. Microbiol.">
        <title>The Global Catalogue of Microorganisms (GCM) 10K type strain sequencing project: providing services to taxonomists for standard genome sequencing and annotation.</title>
        <authorList>
            <consortium name="The Broad Institute Genomics Platform"/>
            <consortium name="The Broad Institute Genome Sequencing Center for Infectious Disease"/>
            <person name="Wu L."/>
            <person name="Ma J."/>
        </authorList>
    </citation>
    <scope>NUCLEOTIDE SEQUENCE [LARGE SCALE GENOMIC DNA]</scope>
    <source>
        <strain evidence="3">CGMCC 4.7317</strain>
    </source>
</reference>
<sequence>MCGVTTATAGVLRVLGPRDLAEVRALLARDPVSHCFVASRVLTSGLDTWRMGGELWGWTEDGELTSLLYLGANLVPVETTPEARRAFADRCRRIGRRCSSIVGPYDDVAVLWSMLADSWGPARDIRASQPVMVIERDAPVRVPADPLVRRVREDEIDILMPACVAMFTEEVGVSPLAGGGADPYRARIAELVRSGRAFARIEDGRVITKAEVGAVGDGVCQVQGVWTAPELRGRGLGLAAMGQVVSLAREITPTVSLYVNDFNVVARHVYERVGFHQTATFSTVLF</sequence>
<dbReference type="Pfam" id="PF13312">
    <property type="entry name" value="DUF4081"/>
    <property type="match status" value="1"/>
</dbReference>
<dbReference type="InterPro" id="IPR000182">
    <property type="entry name" value="GNAT_dom"/>
</dbReference>
<keyword evidence="2" id="KW-0808">Transferase</keyword>
<dbReference type="InterPro" id="IPR016794">
    <property type="entry name" value="UCP21603_acetyltransf"/>
</dbReference>
<evidence type="ECO:0000313" key="3">
    <source>
        <dbReference type="Proteomes" id="UP001596138"/>
    </source>
</evidence>